<reference evidence="15" key="3">
    <citation type="submission" date="2025-09" db="UniProtKB">
        <authorList>
            <consortium name="Ensembl"/>
        </authorList>
    </citation>
    <scope>IDENTIFICATION</scope>
</reference>
<dbReference type="InterPro" id="IPR013783">
    <property type="entry name" value="Ig-like_fold"/>
</dbReference>
<dbReference type="GO" id="GO:0031295">
    <property type="term" value="P:T cell costimulation"/>
    <property type="evidence" value="ECO:0007669"/>
    <property type="project" value="TreeGrafter"/>
</dbReference>
<evidence type="ECO:0000313" key="15">
    <source>
        <dbReference type="Ensembl" id="ENSDCDP00010003737.1"/>
    </source>
</evidence>
<keyword evidence="3 12" id="KW-0812">Transmembrane</keyword>
<evidence type="ECO:0000256" key="4">
    <source>
        <dbReference type="ARBA" id="ARBA00022729"/>
    </source>
</evidence>
<feature type="region of interest" description="Disordered" evidence="11">
    <location>
        <begin position="347"/>
        <end position="376"/>
    </location>
</feature>
<name>A0AAY4A3Z6_9TELE</name>
<keyword evidence="7" id="KW-1015">Disulfide bond</keyword>
<proteinExistence type="predicted"/>
<dbReference type="RefSeq" id="XP_028821816.1">
    <property type="nucleotide sequence ID" value="XM_028965983.1"/>
</dbReference>
<dbReference type="Gene3D" id="2.60.40.10">
    <property type="entry name" value="Immunoglobulins"/>
    <property type="match status" value="2"/>
</dbReference>
<keyword evidence="2" id="KW-1003">Cell membrane</keyword>
<dbReference type="SMART" id="SM00409">
    <property type="entry name" value="IG"/>
    <property type="match status" value="2"/>
</dbReference>
<dbReference type="Ensembl" id="ENSDCDT00010003884.1">
    <property type="protein sequence ID" value="ENSDCDP00010003737.1"/>
    <property type="gene ID" value="ENSDCDG00010001705.1"/>
</dbReference>
<sequence length="376" mass="43209">MALKRTMLLLLLTLQWTLRQVKGQDSQVTCPFRAECILPCSFPPSIEEIIHWHFGLNTDQTVHTYYHKKDQFKFQIPRYSGRTSLFSSQIPRGNASLLLRNVTWEDQGRYQCYISTKQASQESFVVLTVKDEIPRVNISVKDHELMCSSTQTDPNPQLSWTTDPPSDMNAKTVISPESSGLFSVKSTLDFNKKQDTIYTCTIRSEGLEIRATLKQTVKSLQQDLILTCTDKEVINSSLTWTFNDDIILTYDNRTSHQKVSDQWRDHFSKRSLHNLNRTGTYVCSRQTSVHRMDYVLFRVEEPLTESPSEVHSGVKWSILAVLIILIIIIIIIISITVLVRRLKKSKAQDNRATRTSNNGTNLEMSPLHREPEKTLS</sequence>
<dbReference type="GO" id="GO:0007166">
    <property type="term" value="P:cell surface receptor signaling pathway"/>
    <property type="evidence" value="ECO:0007669"/>
    <property type="project" value="TreeGrafter"/>
</dbReference>
<dbReference type="InterPro" id="IPR036179">
    <property type="entry name" value="Ig-like_dom_sf"/>
</dbReference>
<feature type="compositionally biased region" description="Basic and acidic residues" evidence="11">
    <location>
        <begin position="366"/>
        <end position="376"/>
    </location>
</feature>
<reference evidence="15 16" key="1">
    <citation type="submission" date="2020-06" db="EMBL/GenBank/DDBJ databases">
        <authorList>
            <consortium name="Wellcome Sanger Institute Data Sharing"/>
        </authorList>
    </citation>
    <scope>NUCLEOTIDE SEQUENCE [LARGE SCALE GENOMIC DNA]</scope>
</reference>
<evidence type="ECO:0000256" key="10">
    <source>
        <dbReference type="ARBA" id="ARBA00023319"/>
    </source>
</evidence>
<dbReference type="GeneID" id="114773804"/>
<feature type="region of interest" description="Disordered" evidence="11">
    <location>
        <begin position="148"/>
        <end position="167"/>
    </location>
</feature>
<reference evidence="15" key="2">
    <citation type="submission" date="2025-08" db="UniProtKB">
        <authorList>
            <consortium name="Ensembl"/>
        </authorList>
    </citation>
    <scope>IDENTIFICATION</scope>
</reference>
<dbReference type="GO" id="GO:0006955">
    <property type="term" value="P:immune response"/>
    <property type="evidence" value="ECO:0007669"/>
    <property type="project" value="TreeGrafter"/>
</dbReference>
<evidence type="ECO:0000259" key="14">
    <source>
        <dbReference type="PROSITE" id="PS50835"/>
    </source>
</evidence>
<evidence type="ECO:0000256" key="13">
    <source>
        <dbReference type="SAM" id="SignalP"/>
    </source>
</evidence>
<feature type="domain" description="Ig-like" evidence="14">
    <location>
        <begin position="145"/>
        <end position="214"/>
    </location>
</feature>
<evidence type="ECO:0000256" key="1">
    <source>
        <dbReference type="ARBA" id="ARBA00004251"/>
    </source>
</evidence>
<comment type="subcellular location">
    <subcellularLocation>
        <location evidence="1">Cell membrane</location>
        <topology evidence="1">Single-pass type I membrane protein</topology>
    </subcellularLocation>
</comment>
<evidence type="ECO:0000256" key="6">
    <source>
        <dbReference type="ARBA" id="ARBA00023136"/>
    </source>
</evidence>
<keyword evidence="16" id="KW-1185">Reference proteome</keyword>
<dbReference type="InterPro" id="IPR013106">
    <property type="entry name" value="Ig_V-set"/>
</dbReference>
<evidence type="ECO:0000256" key="2">
    <source>
        <dbReference type="ARBA" id="ARBA00022475"/>
    </source>
</evidence>
<keyword evidence="10" id="KW-0393">Immunoglobulin domain</keyword>
<accession>A0AAY4A3Z6</accession>
<keyword evidence="6 12" id="KW-0472">Membrane</keyword>
<feature type="compositionally biased region" description="Polar residues" evidence="11">
    <location>
        <begin position="353"/>
        <end position="363"/>
    </location>
</feature>
<evidence type="ECO:0000256" key="5">
    <source>
        <dbReference type="ARBA" id="ARBA00022989"/>
    </source>
</evidence>
<dbReference type="GO" id="GO:0009897">
    <property type="term" value="C:external side of plasma membrane"/>
    <property type="evidence" value="ECO:0007669"/>
    <property type="project" value="TreeGrafter"/>
</dbReference>
<dbReference type="InterPro" id="IPR003599">
    <property type="entry name" value="Ig_sub"/>
</dbReference>
<evidence type="ECO:0000256" key="11">
    <source>
        <dbReference type="SAM" id="MobiDB-lite"/>
    </source>
</evidence>
<evidence type="ECO:0000256" key="9">
    <source>
        <dbReference type="ARBA" id="ARBA00023180"/>
    </source>
</evidence>
<feature type="transmembrane region" description="Helical" evidence="12">
    <location>
        <begin position="316"/>
        <end position="339"/>
    </location>
</feature>
<dbReference type="GO" id="GO:0042102">
    <property type="term" value="P:positive regulation of T cell proliferation"/>
    <property type="evidence" value="ECO:0007669"/>
    <property type="project" value="TreeGrafter"/>
</dbReference>
<evidence type="ECO:0000256" key="8">
    <source>
        <dbReference type="ARBA" id="ARBA00023170"/>
    </source>
</evidence>
<evidence type="ECO:0000313" key="16">
    <source>
        <dbReference type="Proteomes" id="UP000694580"/>
    </source>
</evidence>
<dbReference type="FunFam" id="2.60.40.10:FF:000142">
    <property type="entry name" value="V-set domain-containing T-cell activation inhibitor 1"/>
    <property type="match status" value="1"/>
</dbReference>
<evidence type="ECO:0000256" key="12">
    <source>
        <dbReference type="SAM" id="Phobius"/>
    </source>
</evidence>
<keyword evidence="8" id="KW-0675">Receptor</keyword>
<feature type="signal peptide" evidence="13">
    <location>
        <begin position="1"/>
        <end position="23"/>
    </location>
</feature>
<evidence type="ECO:0000256" key="7">
    <source>
        <dbReference type="ARBA" id="ARBA00023157"/>
    </source>
</evidence>
<dbReference type="InterPro" id="IPR051713">
    <property type="entry name" value="T-cell_Activation_Regulation"/>
</dbReference>
<keyword evidence="9" id="KW-0325">Glycoprotein</keyword>
<dbReference type="PANTHER" id="PTHR25466">
    <property type="entry name" value="T-LYMPHOCYTE ACTIVATION ANTIGEN"/>
    <property type="match status" value="1"/>
</dbReference>
<dbReference type="AlphaFoldDB" id="A0AAY4A3Z6"/>
<dbReference type="PROSITE" id="PS50835">
    <property type="entry name" value="IG_LIKE"/>
    <property type="match status" value="2"/>
</dbReference>
<feature type="chain" id="PRO_5044227257" description="Ig-like domain-containing protein" evidence="13">
    <location>
        <begin position="24"/>
        <end position="376"/>
    </location>
</feature>
<gene>
    <name evidence="15" type="primary">hhla2b.2</name>
</gene>
<dbReference type="GO" id="GO:0071222">
    <property type="term" value="P:cellular response to lipopolysaccharide"/>
    <property type="evidence" value="ECO:0007669"/>
    <property type="project" value="TreeGrafter"/>
</dbReference>
<dbReference type="PANTHER" id="PTHR25466:SF14">
    <property type="entry name" value="BUTYROPHILIN SUBFAMILY 2 MEMBER A2-LIKE-RELATED"/>
    <property type="match status" value="1"/>
</dbReference>
<protein>
    <recommendedName>
        <fullName evidence="14">Ig-like domain-containing protein</fullName>
    </recommendedName>
</protein>
<feature type="compositionally biased region" description="Polar residues" evidence="11">
    <location>
        <begin position="148"/>
        <end position="164"/>
    </location>
</feature>
<dbReference type="SUPFAM" id="SSF48726">
    <property type="entry name" value="Immunoglobulin"/>
    <property type="match status" value="2"/>
</dbReference>
<keyword evidence="5 12" id="KW-1133">Transmembrane helix</keyword>
<dbReference type="InterPro" id="IPR007110">
    <property type="entry name" value="Ig-like_dom"/>
</dbReference>
<organism evidence="15 16">
    <name type="scientific">Denticeps clupeoides</name>
    <name type="common">denticle herring</name>
    <dbReference type="NCBI Taxonomy" id="299321"/>
    <lineage>
        <taxon>Eukaryota</taxon>
        <taxon>Metazoa</taxon>
        <taxon>Chordata</taxon>
        <taxon>Craniata</taxon>
        <taxon>Vertebrata</taxon>
        <taxon>Euteleostomi</taxon>
        <taxon>Actinopterygii</taxon>
        <taxon>Neopterygii</taxon>
        <taxon>Teleostei</taxon>
        <taxon>Clupei</taxon>
        <taxon>Clupeiformes</taxon>
        <taxon>Denticipitoidei</taxon>
        <taxon>Denticipitidae</taxon>
        <taxon>Denticeps</taxon>
    </lineage>
</organism>
<keyword evidence="4 13" id="KW-0732">Signal</keyword>
<dbReference type="GO" id="GO:0042130">
    <property type="term" value="P:negative regulation of T cell proliferation"/>
    <property type="evidence" value="ECO:0007669"/>
    <property type="project" value="TreeGrafter"/>
</dbReference>
<dbReference type="GeneTree" id="ENSGT00940000163670"/>
<evidence type="ECO:0000256" key="3">
    <source>
        <dbReference type="ARBA" id="ARBA00022692"/>
    </source>
</evidence>
<dbReference type="Proteomes" id="UP000694580">
    <property type="component" value="Chromosome 2"/>
</dbReference>
<dbReference type="Pfam" id="PF07686">
    <property type="entry name" value="V-set"/>
    <property type="match status" value="1"/>
</dbReference>
<feature type="domain" description="Ig-like" evidence="14">
    <location>
        <begin position="22"/>
        <end position="128"/>
    </location>
</feature>